<dbReference type="EMBL" id="OU892292">
    <property type="protein sequence ID" value="CAG9763969.1"/>
    <property type="molecule type" value="Genomic_DNA"/>
</dbReference>
<feature type="signal peptide" evidence="1">
    <location>
        <begin position="1"/>
        <end position="17"/>
    </location>
</feature>
<name>A0A9N9ML36_9CUCU</name>
<dbReference type="InterPro" id="IPR036682">
    <property type="entry name" value="OS_D_A10/PebIII_sf"/>
</dbReference>
<dbReference type="InterPro" id="IPR005055">
    <property type="entry name" value="A10/PebIII"/>
</dbReference>
<proteinExistence type="predicted"/>
<evidence type="ECO:0000256" key="1">
    <source>
        <dbReference type="SAM" id="SignalP"/>
    </source>
</evidence>
<protein>
    <recommendedName>
        <fullName evidence="4">Chemosensory protein</fullName>
    </recommendedName>
</protein>
<keyword evidence="3" id="KW-1185">Reference proteome</keyword>
<sequence>MMKLHLLVVLLFVAIHAEETKYTDKYDNIDVDEILHSDRLLKNYFNCLMDRGRCTPVGSEIKKNLPDSLENECQKCSEKQKNIGKKILKYMIEQKREMFDEVEKKYDPNGVYRKRYEADLKKIGIKL</sequence>
<dbReference type="AlphaFoldDB" id="A0A9N9ML36"/>
<evidence type="ECO:0000313" key="2">
    <source>
        <dbReference type="EMBL" id="CAG9763969.1"/>
    </source>
</evidence>
<dbReference type="PANTHER" id="PTHR11257:SF12">
    <property type="entry name" value="EJACULATORY BULB-SPECIFIC PROTEIN 3-RELATED"/>
    <property type="match status" value="1"/>
</dbReference>
<dbReference type="PANTHER" id="PTHR11257">
    <property type="entry name" value="CHEMOSENSORY PROTEIN-RELATED"/>
    <property type="match status" value="1"/>
</dbReference>
<evidence type="ECO:0008006" key="4">
    <source>
        <dbReference type="Google" id="ProtNLM"/>
    </source>
</evidence>
<organism evidence="2 3">
    <name type="scientific">Ceutorhynchus assimilis</name>
    <name type="common">cabbage seed weevil</name>
    <dbReference type="NCBI Taxonomy" id="467358"/>
    <lineage>
        <taxon>Eukaryota</taxon>
        <taxon>Metazoa</taxon>
        <taxon>Ecdysozoa</taxon>
        <taxon>Arthropoda</taxon>
        <taxon>Hexapoda</taxon>
        <taxon>Insecta</taxon>
        <taxon>Pterygota</taxon>
        <taxon>Neoptera</taxon>
        <taxon>Endopterygota</taxon>
        <taxon>Coleoptera</taxon>
        <taxon>Polyphaga</taxon>
        <taxon>Cucujiformia</taxon>
        <taxon>Curculionidae</taxon>
        <taxon>Ceutorhynchinae</taxon>
        <taxon>Ceutorhynchus</taxon>
    </lineage>
</organism>
<dbReference type="SUPFAM" id="SSF100910">
    <property type="entry name" value="Chemosensory protein Csp2"/>
    <property type="match status" value="1"/>
</dbReference>
<keyword evidence="1" id="KW-0732">Signal</keyword>
<dbReference type="OrthoDB" id="6344725at2759"/>
<dbReference type="Proteomes" id="UP001152799">
    <property type="component" value="Chromosome 16"/>
</dbReference>
<reference evidence="2" key="1">
    <citation type="submission" date="2022-01" db="EMBL/GenBank/DDBJ databases">
        <authorList>
            <person name="King R."/>
        </authorList>
    </citation>
    <scope>NUCLEOTIDE SEQUENCE</scope>
</reference>
<gene>
    <name evidence="2" type="ORF">CEUTPL_LOCUS4617</name>
</gene>
<accession>A0A9N9ML36</accession>
<dbReference type="Pfam" id="PF03392">
    <property type="entry name" value="OS-D"/>
    <property type="match status" value="1"/>
</dbReference>
<feature type="chain" id="PRO_5040483071" description="Chemosensory protein" evidence="1">
    <location>
        <begin position="18"/>
        <end position="127"/>
    </location>
</feature>
<evidence type="ECO:0000313" key="3">
    <source>
        <dbReference type="Proteomes" id="UP001152799"/>
    </source>
</evidence>
<dbReference type="Gene3D" id="1.10.2080.10">
    <property type="entry name" value="Insect odorant-binding protein A10/Ejaculatory bulb-specific protein 3"/>
    <property type="match status" value="1"/>
</dbReference>